<evidence type="ECO:0000256" key="1">
    <source>
        <dbReference type="ARBA" id="ARBA00022729"/>
    </source>
</evidence>
<dbReference type="PANTHER" id="PTHR30006">
    <property type="entry name" value="THIAMINE-BINDING PERIPLASMIC PROTEIN-RELATED"/>
    <property type="match status" value="1"/>
</dbReference>
<evidence type="ECO:0008006" key="3">
    <source>
        <dbReference type="Google" id="ProtNLM"/>
    </source>
</evidence>
<evidence type="ECO:0000313" key="2">
    <source>
        <dbReference type="EMBL" id="MPL89929.1"/>
    </source>
</evidence>
<proteinExistence type="predicted"/>
<dbReference type="PANTHER" id="PTHR30006:SF2">
    <property type="entry name" value="ABC TRANSPORTER SUBSTRATE-BINDING PROTEIN"/>
    <property type="match status" value="1"/>
</dbReference>
<protein>
    <recommendedName>
        <fullName evidence="3">2-aminoethylphosphonate-binding periplasmic protein</fullName>
    </recommendedName>
</protein>
<gene>
    <name evidence="2" type="ORF">SDC9_35971</name>
</gene>
<dbReference type="SUPFAM" id="SSF53850">
    <property type="entry name" value="Periplasmic binding protein-like II"/>
    <property type="match status" value="1"/>
</dbReference>
<sequence>MKLRKLFAITLTGMMLVTAGCGGGGDKKSTAGKESSKKLVMYWGALEDWMVKDIAAFEKETGIKVEAVRMSSGEVIGRIKAEKANPKASLWFGGPADGQIQAKADGLLEKYISPNAEKIPAQFKDPDGYWTGVYVGYLGFASNQQLLKEKGVPAPKSWEDLLKPEFKGQIISANPGSSGTAYTMLATIVQMKGEQAGLEYMAALDKQMKNYQKSGTAPARLAGQGECMVGITFLHDAIKYREEGMKDLVLTAPSEGTGYEIGAVSLIKGGPDQENAKKFIDWCLTKKAQEIGQTVGSYQFLTNPEATPPQQAAELNNTKLVKYDFAWAGQNRSALVEKWNKAIKA</sequence>
<dbReference type="Gene3D" id="3.40.190.10">
    <property type="entry name" value="Periplasmic binding protein-like II"/>
    <property type="match status" value="2"/>
</dbReference>
<dbReference type="PIRSF" id="PIRSF002825">
    <property type="entry name" value="CfbpA"/>
    <property type="match status" value="1"/>
</dbReference>
<dbReference type="GO" id="GO:0015888">
    <property type="term" value="P:thiamine transport"/>
    <property type="evidence" value="ECO:0007669"/>
    <property type="project" value="TreeGrafter"/>
</dbReference>
<dbReference type="Pfam" id="PF13343">
    <property type="entry name" value="SBP_bac_6"/>
    <property type="match status" value="1"/>
</dbReference>
<dbReference type="GO" id="GO:0030975">
    <property type="term" value="F:thiamine binding"/>
    <property type="evidence" value="ECO:0007669"/>
    <property type="project" value="TreeGrafter"/>
</dbReference>
<accession>A0A644VEY5</accession>
<dbReference type="InterPro" id="IPR026045">
    <property type="entry name" value="Ferric-bd"/>
</dbReference>
<dbReference type="EMBL" id="VSSQ01000290">
    <property type="protein sequence ID" value="MPL89929.1"/>
    <property type="molecule type" value="Genomic_DNA"/>
</dbReference>
<dbReference type="GO" id="GO:0030288">
    <property type="term" value="C:outer membrane-bounded periplasmic space"/>
    <property type="evidence" value="ECO:0007669"/>
    <property type="project" value="TreeGrafter"/>
</dbReference>
<dbReference type="PROSITE" id="PS51257">
    <property type="entry name" value="PROKAR_LIPOPROTEIN"/>
    <property type="match status" value="1"/>
</dbReference>
<dbReference type="CDD" id="cd13544">
    <property type="entry name" value="PBP2_Fbp_like_1"/>
    <property type="match status" value="1"/>
</dbReference>
<dbReference type="GO" id="GO:0030976">
    <property type="term" value="F:thiamine pyrophosphate binding"/>
    <property type="evidence" value="ECO:0007669"/>
    <property type="project" value="TreeGrafter"/>
</dbReference>
<comment type="caution">
    <text evidence="2">The sequence shown here is derived from an EMBL/GenBank/DDBJ whole genome shotgun (WGS) entry which is preliminary data.</text>
</comment>
<dbReference type="AlphaFoldDB" id="A0A644VEY5"/>
<name>A0A644VEY5_9ZZZZ</name>
<organism evidence="2">
    <name type="scientific">bioreactor metagenome</name>
    <dbReference type="NCBI Taxonomy" id="1076179"/>
    <lineage>
        <taxon>unclassified sequences</taxon>
        <taxon>metagenomes</taxon>
        <taxon>ecological metagenomes</taxon>
    </lineage>
</organism>
<reference evidence="2" key="1">
    <citation type="submission" date="2019-08" db="EMBL/GenBank/DDBJ databases">
        <authorList>
            <person name="Kucharzyk K."/>
            <person name="Murdoch R.W."/>
            <person name="Higgins S."/>
            <person name="Loffler F."/>
        </authorList>
    </citation>
    <scope>NUCLEOTIDE SEQUENCE</scope>
</reference>
<keyword evidence="1" id="KW-0732">Signal</keyword>